<reference evidence="2" key="1">
    <citation type="submission" date="2018-12" db="EMBL/GenBank/DDBJ databases">
        <title>Complete genome sequence of Paenibacillus sp. MBLB1234.</title>
        <authorList>
            <person name="Nam Y.-D."/>
            <person name="Kang J."/>
            <person name="Chung W.-H."/>
            <person name="Park Y.S."/>
        </authorList>
    </citation>
    <scope>NUCLEOTIDE SEQUENCE [LARGE SCALE GENOMIC DNA]</scope>
    <source>
        <strain evidence="2">MBLB1234</strain>
    </source>
</reference>
<dbReference type="OrthoDB" id="9784740at2"/>
<dbReference type="CDD" id="cd06561">
    <property type="entry name" value="AlkD_like"/>
    <property type="match status" value="1"/>
</dbReference>
<evidence type="ECO:0000313" key="1">
    <source>
        <dbReference type="EMBL" id="AZS14193.1"/>
    </source>
</evidence>
<dbReference type="SUPFAM" id="SSF48371">
    <property type="entry name" value="ARM repeat"/>
    <property type="match status" value="1"/>
</dbReference>
<dbReference type="RefSeq" id="WP_126996621.1">
    <property type="nucleotide sequence ID" value="NZ_CP034346.1"/>
</dbReference>
<dbReference type="KEGG" id="plut:EI981_06790"/>
<accession>A0A3S9UV53</accession>
<sequence length="228" mass="26858">MEKTIKEQILELAEEEYRLFSSKLIPNIDNISGVRLPALRKIAQRIVRSDWRSYLAEAEDDYFEETMLQGMVIGYAVKDIDEMLEYTARFVPKINNWSVCDSFCGGLKLTRSHLDKVWDFLQPYLQSDQEYDIRFGVVMLLEYYVLEDYIDRVLQILDGIRHEGYYVKMAVAWAVSICYIKLPEPTLAYLQHSTLDLFTYNKALQKITESYRVDQATKQMIRSMKRKA</sequence>
<evidence type="ECO:0000313" key="2">
    <source>
        <dbReference type="Proteomes" id="UP000270678"/>
    </source>
</evidence>
<name>A0A3S9UV53_9BACL</name>
<dbReference type="Pfam" id="PF08713">
    <property type="entry name" value="DNA_alkylation"/>
    <property type="match status" value="1"/>
</dbReference>
<dbReference type="PANTHER" id="PTHR34070:SF1">
    <property type="entry name" value="DNA ALKYLATION REPAIR PROTEIN"/>
    <property type="match status" value="1"/>
</dbReference>
<gene>
    <name evidence="1" type="ORF">EI981_06790</name>
</gene>
<organism evidence="1 2">
    <name type="scientific">Paenibacillus lutimineralis</name>
    <dbReference type="NCBI Taxonomy" id="2707005"/>
    <lineage>
        <taxon>Bacteria</taxon>
        <taxon>Bacillati</taxon>
        <taxon>Bacillota</taxon>
        <taxon>Bacilli</taxon>
        <taxon>Bacillales</taxon>
        <taxon>Paenibacillaceae</taxon>
        <taxon>Paenibacillus</taxon>
    </lineage>
</organism>
<protein>
    <submittedName>
        <fullName evidence="1">DNA alkylation repair protein</fullName>
    </submittedName>
</protein>
<dbReference type="Gene3D" id="1.25.10.90">
    <property type="match status" value="1"/>
</dbReference>
<dbReference type="PANTHER" id="PTHR34070">
    <property type="entry name" value="ARMADILLO-TYPE FOLD"/>
    <property type="match status" value="1"/>
</dbReference>
<dbReference type="InterPro" id="IPR014825">
    <property type="entry name" value="DNA_alkylation"/>
</dbReference>
<proteinExistence type="predicted"/>
<dbReference type="AlphaFoldDB" id="A0A3S9UV53"/>
<keyword evidence="2" id="KW-1185">Reference proteome</keyword>
<dbReference type="Proteomes" id="UP000270678">
    <property type="component" value="Chromosome"/>
</dbReference>
<dbReference type="InterPro" id="IPR016024">
    <property type="entry name" value="ARM-type_fold"/>
</dbReference>
<dbReference type="EMBL" id="CP034346">
    <property type="protein sequence ID" value="AZS14193.1"/>
    <property type="molecule type" value="Genomic_DNA"/>
</dbReference>